<proteinExistence type="predicted"/>
<evidence type="ECO:0000313" key="1">
    <source>
        <dbReference type="EMBL" id="TFK36040.1"/>
    </source>
</evidence>
<evidence type="ECO:0000313" key="2">
    <source>
        <dbReference type="Proteomes" id="UP000308652"/>
    </source>
</evidence>
<dbReference type="Proteomes" id="UP000308652">
    <property type="component" value="Unassembled WGS sequence"/>
</dbReference>
<organism evidence="1 2">
    <name type="scientific">Crucibulum laeve</name>
    <dbReference type="NCBI Taxonomy" id="68775"/>
    <lineage>
        <taxon>Eukaryota</taxon>
        <taxon>Fungi</taxon>
        <taxon>Dikarya</taxon>
        <taxon>Basidiomycota</taxon>
        <taxon>Agaricomycotina</taxon>
        <taxon>Agaricomycetes</taxon>
        <taxon>Agaricomycetidae</taxon>
        <taxon>Agaricales</taxon>
        <taxon>Agaricineae</taxon>
        <taxon>Nidulariaceae</taxon>
        <taxon>Crucibulum</taxon>
    </lineage>
</organism>
<protein>
    <submittedName>
        <fullName evidence="1">Uncharacterized protein</fullName>
    </submittedName>
</protein>
<accession>A0A5C3LSY6</accession>
<feature type="non-terminal residue" evidence="1">
    <location>
        <position position="1"/>
    </location>
</feature>
<name>A0A5C3LSY6_9AGAR</name>
<keyword evidence="2" id="KW-1185">Reference proteome</keyword>
<gene>
    <name evidence="1" type="ORF">BDQ12DRAFT_687534</name>
</gene>
<dbReference type="EMBL" id="ML213617">
    <property type="protein sequence ID" value="TFK36040.1"/>
    <property type="molecule type" value="Genomic_DNA"/>
</dbReference>
<sequence>PRGSVHKKLTCGSVMRSARTIRNASGSFKTVQNIYLSLEQWIQLQDGPFFSI</sequence>
<reference evidence="1 2" key="1">
    <citation type="journal article" date="2019" name="Nat. Ecol. Evol.">
        <title>Megaphylogeny resolves global patterns of mushroom evolution.</title>
        <authorList>
            <person name="Varga T."/>
            <person name="Krizsan K."/>
            <person name="Foldi C."/>
            <person name="Dima B."/>
            <person name="Sanchez-Garcia M."/>
            <person name="Sanchez-Ramirez S."/>
            <person name="Szollosi G.J."/>
            <person name="Szarkandi J.G."/>
            <person name="Papp V."/>
            <person name="Albert L."/>
            <person name="Andreopoulos W."/>
            <person name="Angelini C."/>
            <person name="Antonin V."/>
            <person name="Barry K.W."/>
            <person name="Bougher N.L."/>
            <person name="Buchanan P."/>
            <person name="Buyck B."/>
            <person name="Bense V."/>
            <person name="Catcheside P."/>
            <person name="Chovatia M."/>
            <person name="Cooper J."/>
            <person name="Damon W."/>
            <person name="Desjardin D."/>
            <person name="Finy P."/>
            <person name="Geml J."/>
            <person name="Haridas S."/>
            <person name="Hughes K."/>
            <person name="Justo A."/>
            <person name="Karasinski D."/>
            <person name="Kautmanova I."/>
            <person name="Kiss B."/>
            <person name="Kocsube S."/>
            <person name="Kotiranta H."/>
            <person name="LaButti K.M."/>
            <person name="Lechner B.E."/>
            <person name="Liimatainen K."/>
            <person name="Lipzen A."/>
            <person name="Lukacs Z."/>
            <person name="Mihaltcheva S."/>
            <person name="Morgado L.N."/>
            <person name="Niskanen T."/>
            <person name="Noordeloos M.E."/>
            <person name="Ohm R.A."/>
            <person name="Ortiz-Santana B."/>
            <person name="Ovrebo C."/>
            <person name="Racz N."/>
            <person name="Riley R."/>
            <person name="Savchenko A."/>
            <person name="Shiryaev A."/>
            <person name="Soop K."/>
            <person name="Spirin V."/>
            <person name="Szebenyi C."/>
            <person name="Tomsovsky M."/>
            <person name="Tulloss R.E."/>
            <person name="Uehling J."/>
            <person name="Grigoriev I.V."/>
            <person name="Vagvolgyi C."/>
            <person name="Papp T."/>
            <person name="Martin F.M."/>
            <person name="Miettinen O."/>
            <person name="Hibbett D.S."/>
            <person name="Nagy L.G."/>
        </authorList>
    </citation>
    <scope>NUCLEOTIDE SEQUENCE [LARGE SCALE GENOMIC DNA]</scope>
    <source>
        <strain evidence="1 2">CBS 166.37</strain>
    </source>
</reference>
<dbReference type="AlphaFoldDB" id="A0A5C3LSY6"/>